<evidence type="ECO:0000313" key="3">
    <source>
        <dbReference type="Proteomes" id="UP000187181"/>
    </source>
</evidence>
<evidence type="ECO:0000313" key="2">
    <source>
        <dbReference type="EMBL" id="SIT93963.1"/>
    </source>
</evidence>
<sequence length="308" mass="35024">MTGKCFAGCVRYVMQKPGTVVLDAEGLRTDSVQAMVADFNLQRRLNPELEKAVGHLVLSWSVHDKALLSDRVMAERAREYLAKMQITGTQYLVVRHRDKAHPHLHIVYNRVNYEGKTIPDKFQRQRNVQVCRELTLRHGYYLAPGKAQVNRHRLQGADKTRYVLHDAIKLALQQARSWQELERLLQDKGITIDYKYKRGTAQVQGVSFRMGNLNFKGSALDRSLSYGAINRQLAQQRITPPQVKPAFASLQDSSLNQSVPGLAAGINGEIGSLVEHLLAPETALTAPAHLTDYPYRKKKRRKRKRKHL</sequence>
<feature type="domain" description="MobA/VirD2-like nuclease" evidence="1">
    <location>
        <begin position="12"/>
        <end position="139"/>
    </location>
</feature>
<gene>
    <name evidence="2" type="ORF">SAMN05444128_3360</name>
</gene>
<dbReference type="Proteomes" id="UP000187181">
    <property type="component" value="Unassembled WGS sequence"/>
</dbReference>
<name>A0A1R3XR86_9BACT</name>
<dbReference type="AlphaFoldDB" id="A0A1R3XR86"/>
<dbReference type="InterPro" id="IPR005094">
    <property type="entry name" value="Endonuclease_MobA/VirD2"/>
</dbReference>
<evidence type="ECO:0000259" key="1">
    <source>
        <dbReference type="Pfam" id="PF03432"/>
    </source>
</evidence>
<accession>A0A1R3XR86</accession>
<dbReference type="STRING" id="1317125.SAMN05444128_3360"/>
<reference evidence="3" key="1">
    <citation type="submission" date="2017-01" db="EMBL/GenBank/DDBJ databases">
        <authorList>
            <person name="Varghese N."/>
            <person name="Submissions S."/>
        </authorList>
    </citation>
    <scope>NUCLEOTIDE SEQUENCE [LARGE SCALE GENOMIC DNA]</scope>
    <source>
        <strain evidence="3">LP100</strain>
    </source>
</reference>
<organism evidence="2 3">
    <name type="scientific">Pontibacter indicus</name>
    <dbReference type="NCBI Taxonomy" id="1317125"/>
    <lineage>
        <taxon>Bacteria</taxon>
        <taxon>Pseudomonadati</taxon>
        <taxon>Bacteroidota</taxon>
        <taxon>Cytophagia</taxon>
        <taxon>Cytophagales</taxon>
        <taxon>Hymenobacteraceae</taxon>
        <taxon>Pontibacter</taxon>
    </lineage>
</organism>
<proteinExistence type="predicted"/>
<protein>
    <submittedName>
        <fullName evidence="2">Relaxase/Mobilisation nuclease domain-containing protein</fullName>
    </submittedName>
</protein>
<dbReference type="Pfam" id="PF03432">
    <property type="entry name" value="Relaxase"/>
    <property type="match status" value="1"/>
</dbReference>
<dbReference type="EMBL" id="FTPP01000003">
    <property type="protein sequence ID" value="SIT93963.1"/>
    <property type="molecule type" value="Genomic_DNA"/>
</dbReference>
<keyword evidence="3" id="KW-1185">Reference proteome</keyword>